<reference evidence="2 3" key="1">
    <citation type="journal article" date="2012" name="J. Bacteriol.">
        <title>De Novo Genome Project of Cupriavidus basilensis OR16.</title>
        <authorList>
            <person name="Cserhati M."/>
            <person name="Kriszt B."/>
            <person name="Szoboszlay S."/>
            <person name="Toth A."/>
            <person name="Szabo I."/>
            <person name="Tancsics A."/>
            <person name="Nagy I."/>
            <person name="Horvath B."/>
            <person name="Nagy I."/>
            <person name="Kukolya J."/>
        </authorList>
    </citation>
    <scope>NUCLEOTIDE SEQUENCE [LARGE SCALE GENOMIC DNA]</scope>
    <source>
        <strain evidence="2 3">OR16</strain>
    </source>
</reference>
<evidence type="ECO:0000313" key="2">
    <source>
        <dbReference type="EMBL" id="EHP42214.1"/>
    </source>
</evidence>
<dbReference type="RefSeq" id="WP_006158682.1">
    <property type="nucleotide sequence ID" value="NZ_AHJE01000037.1"/>
</dbReference>
<dbReference type="Pfam" id="PF05344">
    <property type="entry name" value="DUF746"/>
    <property type="match status" value="1"/>
</dbReference>
<sequence length="230" mass="25614">MSRFQQQRPTRAEIDLPATRASANVYPHVDDLRRATTLIHVRASGAAGVFDADLTAFLLAAWRKLHSTSHRPPQCPRCHARKSTYDGSDGSGLPTFHCAGCRQRFSRLTGTPMARLRLEDKAEAFFNLASQQVSVAEAARRLGIKSETVRHWSIQTRLWLLKLDRQGDWERRVQLGVRYAVLPAGSRGEPASAVRECKCIIASDDSDALAEMENAPLLIRVCPLCEQTAH</sequence>
<organism evidence="2 3">
    <name type="scientific">Cupriavidus basilensis OR16</name>
    <dbReference type="NCBI Taxonomy" id="1127483"/>
    <lineage>
        <taxon>Bacteria</taxon>
        <taxon>Pseudomonadati</taxon>
        <taxon>Pseudomonadota</taxon>
        <taxon>Betaproteobacteria</taxon>
        <taxon>Burkholderiales</taxon>
        <taxon>Burkholderiaceae</taxon>
        <taxon>Cupriavidus</taxon>
    </lineage>
</organism>
<dbReference type="Proteomes" id="UP000005808">
    <property type="component" value="Unassembled WGS sequence"/>
</dbReference>
<dbReference type="InterPro" id="IPR008008">
    <property type="entry name" value="DUF746"/>
</dbReference>
<evidence type="ECO:0000313" key="3">
    <source>
        <dbReference type="Proteomes" id="UP000005808"/>
    </source>
</evidence>
<comment type="caution">
    <text evidence="2">The sequence shown here is derived from an EMBL/GenBank/DDBJ whole genome shotgun (WGS) entry which is preliminary data.</text>
</comment>
<dbReference type="OrthoDB" id="8964415at2"/>
<dbReference type="AlphaFoldDB" id="H1S5I8"/>
<proteinExistence type="predicted"/>
<dbReference type="PATRIC" id="fig|1127483.3.peg.3117"/>
<dbReference type="EMBL" id="AHJE01000037">
    <property type="protein sequence ID" value="EHP42214.1"/>
    <property type="molecule type" value="Genomic_DNA"/>
</dbReference>
<accession>H1S5I8</accession>
<evidence type="ECO:0000259" key="1">
    <source>
        <dbReference type="Pfam" id="PF05344"/>
    </source>
</evidence>
<gene>
    <name evidence="2" type="ORF">OR16_15553</name>
</gene>
<feature type="domain" description="DUF746" evidence="1">
    <location>
        <begin position="124"/>
        <end position="181"/>
    </location>
</feature>
<protein>
    <recommendedName>
        <fullName evidence="1">DUF746 domain-containing protein</fullName>
    </recommendedName>
</protein>
<name>H1S5I8_9BURK</name>